<evidence type="ECO:0000259" key="7">
    <source>
        <dbReference type="PROSITE" id="PS51296"/>
    </source>
</evidence>
<dbReference type="InterPro" id="IPR036922">
    <property type="entry name" value="Rieske_2Fe-2S_sf"/>
</dbReference>
<dbReference type="RefSeq" id="WP_279242240.1">
    <property type="nucleotide sequence ID" value="NZ_CP036501.1"/>
</dbReference>
<evidence type="ECO:0000256" key="4">
    <source>
        <dbReference type="ARBA" id="ARBA00023002"/>
    </source>
</evidence>
<evidence type="ECO:0000256" key="3">
    <source>
        <dbReference type="ARBA" id="ARBA00022723"/>
    </source>
</evidence>
<reference evidence="8 9" key="1">
    <citation type="submission" date="2019-02" db="EMBL/GenBank/DDBJ databases">
        <title>Halieaceae_genomes.</title>
        <authorList>
            <person name="Li S.-H."/>
        </authorList>
    </citation>
    <scope>NUCLEOTIDE SEQUENCE [LARGE SCALE GENOMIC DNA]</scope>
    <source>
        <strain evidence="8 9">JH123</strain>
    </source>
</reference>
<dbReference type="InterPro" id="IPR015879">
    <property type="entry name" value="Ring_hydroxy_dOase_asu_C_dom"/>
</dbReference>
<evidence type="ECO:0000313" key="9">
    <source>
        <dbReference type="Proteomes" id="UP001317963"/>
    </source>
</evidence>
<dbReference type="Pfam" id="PF00848">
    <property type="entry name" value="Ring_hydroxyl_A"/>
    <property type="match status" value="1"/>
</dbReference>
<keyword evidence="3" id="KW-0479">Metal-binding</keyword>
<dbReference type="Proteomes" id="UP001317963">
    <property type="component" value="Chromosome"/>
</dbReference>
<keyword evidence="9" id="KW-1185">Reference proteome</keyword>
<evidence type="ECO:0000256" key="6">
    <source>
        <dbReference type="ARBA" id="ARBA00023014"/>
    </source>
</evidence>
<dbReference type="PRINTS" id="PR00090">
    <property type="entry name" value="RNGDIOXGNASE"/>
</dbReference>
<protein>
    <submittedName>
        <fullName evidence="8">Aromatic ring-hydroxylating dioxygenase subunit alpha</fullName>
    </submittedName>
</protein>
<accession>A0ABY6Q4T4</accession>
<evidence type="ECO:0000256" key="5">
    <source>
        <dbReference type="ARBA" id="ARBA00023004"/>
    </source>
</evidence>
<dbReference type="Pfam" id="PF00355">
    <property type="entry name" value="Rieske"/>
    <property type="match status" value="1"/>
</dbReference>
<keyword evidence="6" id="KW-0411">Iron-sulfur</keyword>
<dbReference type="SUPFAM" id="SSF50022">
    <property type="entry name" value="ISP domain"/>
    <property type="match status" value="1"/>
</dbReference>
<keyword evidence="5" id="KW-0408">Iron</keyword>
<dbReference type="InterPro" id="IPR017941">
    <property type="entry name" value="Rieske_2Fe-2S"/>
</dbReference>
<dbReference type="Gene3D" id="3.90.380.10">
    <property type="entry name" value="Naphthalene 1,2-dioxygenase Alpha Subunit, Chain A, domain 1"/>
    <property type="match status" value="2"/>
</dbReference>
<dbReference type="Gene3D" id="2.102.10.10">
    <property type="entry name" value="Rieske [2Fe-2S] iron-sulphur domain"/>
    <property type="match status" value="1"/>
</dbReference>
<dbReference type="SUPFAM" id="SSF55961">
    <property type="entry name" value="Bet v1-like"/>
    <property type="match status" value="1"/>
</dbReference>
<sequence length="377" mass="42352">MDNNNAGLLETNDVIDRVFTHIDNGTTDLGTIQWHEPVAHYTSDDRYEQEVALLRQRPVVFCPSAAIPDAGSFISRTAAGTPLLVVRDNDLKVRAFINACRHRGMKVASGQGCKRTFSCPYHGWTYNLDGSLRGVPGEEAFPDLEKETAGLKELFAIELGGLVYVQQEGTPKLETLDTALNFFEPSQPLIHQSDTLDEANWKLLTETLLEGYHIKSLHRESFYPFGLDNVNVVESFGQNSRVVYPFKRIEKLRAVSRDDREIEGFATLVYHLFPNVSVSVLSKHTSVTIIEPLSPSRTQMFSYYIKHGAKSGVEVSHEEAMRDVEFVNQSGQEEDRAAARDIQETVSTSANSHLTFGYFEKAIVSFHQQLHRELGEV</sequence>
<dbReference type="EMBL" id="CP036501">
    <property type="protein sequence ID" value="UZP73453.1"/>
    <property type="molecule type" value="Genomic_DNA"/>
</dbReference>
<dbReference type="PROSITE" id="PS51296">
    <property type="entry name" value="RIESKE"/>
    <property type="match status" value="1"/>
</dbReference>
<dbReference type="InterPro" id="IPR001663">
    <property type="entry name" value="Rng_hydr_dOase-A"/>
</dbReference>
<dbReference type="GO" id="GO:0051213">
    <property type="term" value="F:dioxygenase activity"/>
    <property type="evidence" value="ECO:0007669"/>
    <property type="project" value="UniProtKB-KW"/>
</dbReference>
<dbReference type="CDD" id="cd03469">
    <property type="entry name" value="Rieske_RO_Alpha_N"/>
    <property type="match status" value="1"/>
</dbReference>
<evidence type="ECO:0000256" key="2">
    <source>
        <dbReference type="ARBA" id="ARBA00022714"/>
    </source>
</evidence>
<dbReference type="PANTHER" id="PTHR43756:SF5">
    <property type="entry name" value="CHOLINE MONOOXYGENASE, CHLOROPLASTIC"/>
    <property type="match status" value="1"/>
</dbReference>
<keyword evidence="4" id="KW-0560">Oxidoreductase</keyword>
<organism evidence="8 9">
    <name type="scientific">Candidatus Paraluminiphilus aquimaris</name>
    <dbReference type="NCBI Taxonomy" id="2518994"/>
    <lineage>
        <taxon>Bacteria</taxon>
        <taxon>Pseudomonadati</taxon>
        <taxon>Pseudomonadota</taxon>
        <taxon>Gammaproteobacteria</taxon>
        <taxon>Cellvibrionales</taxon>
        <taxon>Halieaceae</taxon>
        <taxon>Candidatus Paraluminiphilus</taxon>
    </lineage>
</organism>
<evidence type="ECO:0000256" key="1">
    <source>
        <dbReference type="ARBA" id="ARBA00001962"/>
    </source>
</evidence>
<keyword evidence="2" id="KW-0001">2Fe-2S</keyword>
<evidence type="ECO:0000313" key="8">
    <source>
        <dbReference type="EMBL" id="UZP73453.1"/>
    </source>
</evidence>
<proteinExistence type="predicted"/>
<name>A0ABY6Q4T4_9GAMM</name>
<keyword evidence="8" id="KW-0223">Dioxygenase</keyword>
<dbReference type="PANTHER" id="PTHR43756">
    <property type="entry name" value="CHOLINE MONOOXYGENASE, CHLOROPLASTIC"/>
    <property type="match status" value="1"/>
</dbReference>
<gene>
    <name evidence="8" type="ORF">E0F26_01310</name>
</gene>
<comment type="cofactor">
    <cofactor evidence="1">
        <name>Fe cation</name>
        <dbReference type="ChEBI" id="CHEBI:24875"/>
    </cofactor>
</comment>
<feature type="domain" description="Rieske" evidence="7">
    <location>
        <begin position="59"/>
        <end position="165"/>
    </location>
</feature>